<dbReference type="AlphaFoldDB" id="A0A1H9DT00"/>
<feature type="domain" description="DUF1549" evidence="2">
    <location>
        <begin position="64"/>
        <end position="271"/>
    </location>
</feature>
<sequence length="778" mass="87842">MKKVHGILLFSLGLAASTAAALAADEAPAAKAATASAAKTWWSYEPVQAPAAPAVKNRQWLRTPIDAFVLARLEEQKLKPSRDADRATYIRRATLDTLGYIPRPEEVQDFVNDRSPDAYEKLVDRLLSSPHYGERQARRWLDYARYADSTGFQNDQTRPNIWRYRDYVINAFNSDKPYDQFVREQIAGDELYNGSNKDALAATGFLANYPDNYNSRDLIQRKYQITTDMVDTVGEVMLGQTIGCARCHNHKFDKISQQEYFQLQAFFANTSELNDIPAGLGPQELVYQAQQAKYQEATKEIRAQQKEILDSVRDKGLQYHKERYLTDSREAIFKPKEQWTALDRWVNHRLDNVTTDADIAAYLKLSAEEKDSPELYVAENVEKWAKFKKLSEDLKQYEDLKPEGGSDKITAVGELGHADAPPTFVLFGGSHERPLDQVQPGFPAAIARGEQPVIAPPLTALGNAYSSGRRIALANWIASASNPLTARVYVNRVWNDYFGRGIVRTVSDFGRAGEKPSNPELLDYLASDFVSHGWSVKHLHRQILLSSVYRQASDYRPELQKADPENKLLAVFPRKRLDAEQIRDSLLVAAGQLNETIGGPSVFAPLPDAIKAGNLWKVSKDQSQWNRRSLYIFTRRSVAYPMLQTFDMASPQQAHLKRDVTTTPLQALTLYNNELVFQWSQQLAGRIIREAGRDESRQLDRLYEVLFARKPDAQEKATLLSFLGEHESFIKNKVVDGKLALAEPIGVKDAKGLDPIRASAFVDLVHTVANSNDFSYRF</sequence>
<organism evidence="4 5">
    <name type="scientific">Solimonas aquatica</name>
    <dbReference type="NCBI Taxonomy" id="489703"/>
    <lineage>
        <taxon>Bacteria</taxon>
        <taxon>Pseudomonadati</taxon>
        <taxon>Pseudomonadota</taxon>
        <taxon>Gammaproteobacteria</taxon>
        <taxon>Nevskiales</taxon>
        <taxon>Nevskiaceae</taxon>
        <taxon>Solimonas</taxon>
    </lineage>
</organism>
<dbReference type="RefSeq" id="WP_093283605.1">
    <property type="nucleotide sequence ID" value="NZ_FOFS01000004.1"/>
</dbReference>
<accession>A0A1H9DT00</accession>
<proteinExistence type="predicted"/>
<feature type="domain" description="DUF1553" evidence="3">
    <location>
        <begin position="469"/>
        <end position="723"/>
    </location>
</feature>
<evidence type="ECO:0000256" key="1">
    <source>
        <dbReference type="SAM" id="SignalP"/>
    </source>
</evidence>
<dbReference type="OrthoDB" id="127107at2"/>
<dbReference type="InterPro" id="IPR011444">
    <property type="entry name" value="DUF1549"/>
</dbReference>
<dbReference type="Proteomes" id="UP000199233">
    <property type="component" value="Unassembled WGS sequence"/>
</dbReference>
<dbReference type="InterPro" id="IPR022655">
    <property type="entry name" value="DUF1553"/>
</dbReference>
<dbReference type="EMBL" id="FOFS01000004">
    <property type="protein sequence ID" value="SEQ16602.1"/>
    <property type="molecule type" value="Genomic_DNA"/>
</dbReference>
<evidence type="ECO:0000313" key="4">
    <source>
        <dbReference type="EMBL" id="SEQ16602.1"/>
    </source>
</evidence>
<keyword evidence="1" id="KW-0732">Signal</keyword>
<reference evidence="4 5" key="1">
    <citation type="submission" date="2016-10" db="EMBL/GenBank/DDBJ databases">
        <authorList>
            <person name="de Groot N.N."/>
        </authorList>
    </citation>
    <scope>NUCLEOTIDE SEQUENCE [LARGE SCALE GENOMIC DNA]</scope>
    <source>
        <strain evidence="4 5">DSM 25927</strain>
    </source>
</reference>
<dbReference type="Pfam" id="PF07583">
    <property type="entry name" value="PSCyt2"/>
    <property type="match status" value="1"/>
</dbReference>
<dbReference type="PANTHER" id="PTHR35889">
    <property type="entry name" value="CYCLOINULO-OLIGOSACCHARIDE FRUCTANOTRANSFERASE-RELATED"/>
    <property type="match status" value="1"/>
</dbReference>
<evidence type="ECO:0000259" key="3">
    <source>
        <dbReference type="Pfam" id="PF07587"/>
    </source>
</evidence>
<protein>
    <recommendedName>
        <fullName evidence="6">Planctomycete cytochrome C</fullName>
    </recommendedName>
</protein>
<name>A0A1H9DT00_9GAMM</name>
<dbReference type="PANTHER" id="PTHR35889:SF3">
    <property type="entry name" value="F-BOX DOMAIN-CONTAINING PROTEIN"/>
    <property type="match status" value="1"/>
</dbReference>
<dbReference type="Pfam" id="PF07587">
    <property type="entry name" value="PSD1"/>
    <property type="match status" value="1"/>
</dbReference>
<dbReference type="STRING" id="489703.SAMN04488038_104156"/>
<evidence type="ECO:0008006" key="6">
    <source>
        <dbReference type="Google" id="ProtNLM"/>
    </source>
</evidence>
<feature type="chain" id="PRO_5011508944" description="Planctomycete cytochrome C" evidence="1">
    <location>
        <begin position="24"/>
        <end position="778"/>
    </location>
</feature>
<keyword evidence="5" id="KW-1185">Reference proteome</keyword>
<evidence type="ECO:0000259" key="2">
    <source>
        <dbReference type="Pfam" id="PF07583"/>
    </source>
</evidence>
<evidence type="ECO:0000313" key="5">
    <source>
        <dbReference type="Proteomes" id="UP000199233"/>
    </source>
</evidence>
<feature type="signal peptide" evidence="1">
    <location>
        <begin position="1"/>
        <end position="23"/>
    </location>
</feature>
<gene>
    <name evidence="4" type="ORF">SAMN04488038_104156</name>
</gene>